<evidence type="ECO:0000313" key="3">
    <source>
        <dbReference type="Proteomes" id="UP000019095"/>
    </source>
</evidence>
<dbReference type="Pfam" id="PF04909">
    <property type="entry name" value="Amidohydro_2"/>
    <property type="match status" value="1"/>
</dbReference>
<proteinExistence type="predicted"/>
<dbReference type="InterPro" id="IPR006680">
    <property type="entry name" value="Amidohydro-rel"/>
</dbReference>
<accession>W0PE75</accession>
<feature type="domain" description="Amidohydrolase-related" evidence="1">
    <location>
        <begin position="20"/>
        <end position="278"/>
    </location>
</feature>
<gene>
    <name evidence="2" type="ORF">MIM_c16900</name>
</gene>
<evidence type="ECO:0000259" key="1">
    <source>
        <dbReference type="Pfam" id="PF04909"/>
    </source>
</evidence>
<dbReference type="STRING" id="1247726.MIM_c16900"/>
<dbReference type="InterPro" id="IPR032466">
    <property type="entry name" value="Metal_Hydrolase"/>
</dbReference>
<organism evidence="2 3">
    <name type="scientific">Advenella mimigardefordensis (strain DSM 17166 / LMG 22922 / DPN7)</name>
    <dbReference type="NCBI Taxonomy" id="1247726"/>
    <lineage>
        <taxon>Bacteria</taxon>
        <taxon>Pseudomonadati</taxon>
        <taxon>Pseudomonadota</taxon>
        <taxon>Betaproteobacteria</taxon>
        <taxon>Burkholderiales</taxon>
        <taxon>Alcaligenaceae</taxon>
    </lineage>
</organism>
<dbReference type="eggNOG" id="COG3618">
    <property type="taxonomic scope" value="Bacteria"/>
</dbReference>
<dbReference type="GO" id="GO:0016787">
    <property type="term" value="F:hydrolase activity"/>
    <property type="evidence" value="ECO:0007669"/>
    <property type="project" value="UniProtKB-KW"/>
</dbReference>
<dbReference type="KEGG" id="amim:MIM_c16900"/>
<dbReference type="PATRIC" id="fig|1247726.3.peg.1860"/>
<evidence type="ECO:0000313" key="2">
    <source>
        <dbReference type="EMBL" id="AHG63772.1"/>
    </source>
</evidence>
<dbReference type="InterPro" id="IPR052358">
    <property type="entry name" value="Aro_Compnd_Degr_Hydrolases"/>
</dbReference>
<keyword evidence="3" id="KW-1185">Reference proteome</keyword>
<protein>
    <submittedName>
        <fullName evidence="2">Putative amidohydrolase 2</fullName>
    </submittedName>
</protein>
<name>W0PE75_ADVMD</name>
<dbReference type="PANTHER" id="PTHR35563">
    <property type="entry name" value="BARREL METAL-DEPENDENT HYDROLASE, PUTATIVE (AFU_ORTHOLOGUE AFUA_1G16240)-RELATED"/>
    <property type="match status" value="1"/>
</dbReference>
<dbReference type="HOGENOM" id="CLU_064039_2_1_4"/>
<dbReference type="Proteomes" id="UP000019095">
    <property type="component" value="Chromosome"/>
</dbReference>
<dbReference type="EMBL" id="CP003915">
    <property type="protein sequence ID" value="AHG63772.1"/>
    <property type="molecule type" value="Genomic_DNA"/>
</dbReference>
<dbReference type="Gene3D" id="3.20.20.140">
    <property type="entry name" value="Metal-dependent hydrolases"/>
    <property type="match status" value="1"/>
</dbReference>
<sequence>MNLHSCGTNGSTFPMPKHSCDCHMHVFDNTYPIAKNAILVHEEATLVAYKKLQTRLNIEKNVIVQPSTYGTDNRLLVNTISNIGESCRGIAVVDSSVTDETLYQLKSAGVVGVRFNLVQQGATTMDMIETIAKRIHPYGMHIQLHLKPSDLIAIEKMLMNLPVPVVLDHFANIGAQIELEKPAKESVYRLMSTGNTWIKLSGAYMVSRVKNYSDLQEYAEKLMESATDRLVWGSDWPHATEKRKPNDGDLISLLGLWAKDAVTIRKILVDNPVNLYGFKPVE</sequence>
<reference evidence="2 3" key="1">
    <citation type="journal article" date="2014" name="Microbiology">
        <title>Unravelling the complete genome sequence of Advenella mimigardefordensis strain DPN7T and novel insights in the catabolism of the xenobiotic polythioester precursor 3,3'-dithiodipropionate.</title>
        <authorList>
            <person name="Wubbeler J.H."/>
            <person name="Hiessl S."/>
            <person name="Schuldes J."/>
            <person name="Thurmer A."/>
            <person name="Daniel R."/>
            <person name="Steinbuchel A."/>
        </authorList>
    </citation>
    <scope>NUCLEOTIDE SEQUENCE [LARGE SCALE GENOMIC DNA]</scope>
    <source>
        <strain evidence="3">DSM 17166 / LMG 22922 / DPN7</strain>
    </source>
</reference>
<dbReference type="PANTHER" id="PTHR35563:SF2">
    <property type="entry name" value="BARREL METAL-DEPENDENT HYDROLASE, PUTATIVE (AFU_ORTHOLOGUE AFUA_1G16240)-RELATED"/>
    <property type="match status" value="1"/>
</dbReference>
<keyword evidence="2" id="KW-0378">Hydrolase</keyword>
<dbReference type="SUPFAM" id="SSF51556">
    <property type="entry name" value="Metallo-dependent hydrolases"/>
    <property type="match status" value="1"/>
</dbReference>
<dbReference type="AlphaFoldDB" id="W0PE75"/>